<dbReference type="SUPFAM" id="SSF52540">
    <property type="entry name" value="P-loop containing nucleoside triphosphate hydrolases"/>
    <property type="match status" value="1"/>
</dbReference>
<accession>A0A3S0I1P5</accession>
<dbReference type="GO" id="GO:1990077">
    <property type="term" value="C:primosome complex"/>
    <property type="evidence" value="ECO:0007669"/>
    <property type="project" value="UniProtKB-UniRule"/>
</dbReference>
<comment type="subunit">
    <text evidence="11">Component of the replication restart primosome.</text>
</comment>
<feature type="binding site" evidence="11">
    <location>
        <position position="489"/>
    </location>
    <ligand>
        <name>Zn(2+)</name>
        <dbReference type="ChEBI" id="CHEBI:29105"/>
        <label>1</label>
    </ligand>
</feature>
<dbReference type="AlphaFoldDB" id="A0A3S0I1P5"/>
<evidence type="ECO:0000256" key="11">
    <source>
        <dbReference type="HAMAP-Rule" id="MF_00983"/>
    </source>
</evidence>
<keyword evidence="2 11" id="KW-0235">DNA replication</keyword>
<feature type="region of interest" description="Disordered" evidence="12">
    <location>
        <begin position="234"/>
        <end position="253"/>
    </location>
</feature>
<comment type="similarity">
    <text evidence="11">Belongs to the helicase family. PriA subfamily.</text>
</comment>
<organism evidence="16 17">
    <name type="scientific">Deinococcus radiophilus</name>
    <dbReference type="NCBI Taxonomy" id="32062"/>
    <lineage>
        <taxon>Bacteria</taxon>
        <taxon>Thermotogati</taxon>
        <taxon>Deinococcota</taxon>
        <taxon>Deinococci</taxon>
        <taxon>Deinococcales</taxon>
        <taxon>Deinococcaceae</taxon>
        <taxon>Deinococcus</taxon>
    </lineage>
</organism>
<evidence type="ECO:0000256" key="3">
    <source>
        <dbReference type="ARBA" id="ARBA00022723"/>
    </source>
</evidence>
<comment type="caution">
    <text evidence="16">The sequence shown here is derived from an EMBL/GenBank/DDBJ whole genome shotgun (WGS) entry which is preliminary data.</text>
</comment>
<dbReference type="Pfam" id="PF17764">
    <property type="entry name" value="PriA_3primeBD"/>
    <property type="match status" value="1"/>
</dbReference>
<feature type="binding site" evidence="11">
    <location>
        <position position="516"/>
    </location>
    <ligand>
        <name>Zn(2+)</name>
        <dbReference type="ChEBI" id="CHEBI:29105"/>
        <label>2</label>
    </ligand>
</feature>
<dbReference type="GO" id="GO:0008270">
    <property type="term" value="F:zinc ion binding"/>
    <property type="evidence" value="ECO:0007669"/>
    <property type="project" value="UniProtKB-UniRule"/>
</dbReference>
<keyword evidence="7 11" id="KW-0862">Zinc</keyword>
<dbReference type="InterPro" id="IPR005259">
    <property type="entry name" value="PriA"/>
</dbReference>
<evidence type="ECO:0000259" key="13">
    <source>
        <dbReference type="Pfam" id="PF17764"/>
    </source>
</evidence>
<dbReference type="HAMAP" id="MF_00983">
    <property type="entry name" value="PriA"/>
    <property type="match status" value="1"/>
</dbReference>
<evidence type="ECO:0000256" key="1">
    <source>
        <dbReference type="ARBA" id="ARBA00022515"/>
    </source>
</evidence>
<evidence type="ECO:0000313" key="16">
    <source>
        <dbReference type="EMBL" id="RTR25399.1"/>
    </source>
</evidence>
<keyword evidence="9 11" id="KW-0238">DNA-binding</keyword>
<feature type="binding site" evidence="11">
    <location>
        <position position="513"/>
    </location>
    <ligand>
        <name>Zn(2+)</name>
        <dbReference type="ChEBI" id="CHEBI:29105"/>
        <label>2</label>
    </ligand>
</feature>
<dbReference type="GO" id="GO:0003677">
    <property type="term" value="F:DNA binding"/>
    <property type="evidence" value="ECO:0007669"/>
    <property type="project" value="UniProtKB-UniRule"/>
</dbReference>
<dbReference type="GO" id="GO:0006269">
    <property type="term" value="P:DNA replication, synthesis of primer"/>
    <property type="evidence" value="ECO:0007669"/>
    <property type="project" value="UniProtKB-KW"/>
</dbReference>
<dbReference type="InterPro" id="IPR042115">
    <property type="entry name" value="PriA_3primeBD_sf"/>
</dbReference>
<dbReference type="GO" id="GO:0016787">
    <property type="term" value="F:hydrolase activity"/>
    <property type="evidence" value="ECO:0007669"/>
    <property type="project" value="UniProtKB-KW"/>
</dbReference>
<dbReference type="GO" id="GO:0006270">
    <property type="term" value="P:DNA replication initiation"/>
    <property type="evidence" value="ECO:0007669"/>
    <property type="project" value="TreeGrafter"/>
</dbReference>
<keyword evidence="8 11" id="KW-0067">ATP-binding</keyword>
<dbReference type="Pfam" id="PF18074">
    <property type="entry name" value="PriA_C"/>
    <property type="match status" value="1"/>
</dbReference>
<dbReference type="InterPro" id="IPR041236">
    <property type="entry name" value="PriA_C"/>
</dbReference>
<dbReference type="Pfam" id="PF18319">
    <property type="entry name" value="Zn_ribbon_PriA"/>
    <property type="match status" value="1"/>
</dbReference>
<evidence type="ECO:0000256" key="7">
    <source>
        <dbReference type="ARBA" id="ARBA00022833"/>
    </source>
</evidence>
<dbReference type="OrthoDB" id="9759544at2"/>
<evidence type="ECO:0000256" key="6">
    <source>
        <dbReference type="ARBA" id="ARBA00022806"/>
    </source>
</evidence>
<evidence type="ECO:0000256" key="10">
    <source>
        <dbReference type="ARBA" id="ARBA00023235"/>
    </source>
</evidence>
<protein>
    <recommendedName>
        <fullName evidence="11">Probable replication restart protein PriA</fullName>
    </recommendedName>
    <alternativeName>
        <fullName evidence="11">Putative ATP-dependent DNA helicase PriA</fullName>
    </alternativeName>
</protein>
<dbReference type="GO" id="GO:0043138">
    <property type="term" value="F:3'-5' DNA helicase activity"/>
    <property type="evidence" value="ECO:0007669"/>
    <property type="project" value="TreeGrafter"/>
</dbReference>
<dbReference type="NCBIfam" id="TIGR00595">
    <property type="entry name" value="priA"/>
    <property type="match status" value="1"/>
</dbReference>
<gene>
    <name evidence="11 16" type="primary">priA</name>
    <name evidence="16" type="ORF">EJ104_10935</name>
</gene>
<dbReference type="Gene3D" id="3.40.50.300">
    <property type="entry name" value="P-loop containing nucleotide triphosphate hydrolases"/>
    <property type="match status" value="1"/>
</dbReference>
<evidence type="ECO:0000259" key="15">
    <source>
        <dbReference type="Pfam" id="PF18319"/>
    </source>
</evidence>
<dbReference type="GO" id="GO:0006310">
    <property type="term" value="P:DNA recombination"/>
    <property type="evidence" value="ECO:0007669"/>
    <property type="project" value="InterPro"/>
</dbReference>
<dbReference type="GO" id="GO:0005524">
    <property type="term" value="F:ATP binding"/>
    <property type="evidence" value="ECO:0007669"/>
    <property type="project" value="UniProtKB-UniRule"/>
</dbReference>
<keyword evidence="3 11" id="KW-0479">Metal-binding</keyword>
<dbReference type="InterPro" id="IPR040498">
    <property type="entry name" value="PriA_CRR"/>
</dbReference>
<evidence type="ECO:0000256" key="9">
    <source>
        <dbReference type="ARBA" id="ARBA00023125"/>
    </source>
</evidence>
<proteinExistence type="inferred from homology"/>
<feature type="binding site" evidence="11">
    <location>
        <position position="495"/>
    </location>
    <ligand>
        <name>Zn(2+)</name>
        <dbReference type="ChEBI" id="CHEBI:29105"/>
        <label>2</label>
    </ligand>
</feature>
<evidence type="ECO:0000259" key="14">
    <source>
        <dbReference type="Pfam" id="PF18074"/>
    </source>
</evidence>
<reference evidence="16 17" key="1">
    <citation type="submission" date="2018-12" db="EMBL/GenBank/DDBJ databases">
        <title>Deinococcus radiophilus ATCC 27603 genome sequencing and assembly.</title>
        <authorList>
            <person name="Maclea K.S."/>
            <person name="Maynard C.R."/>
        </authorList>
    </citation>
    <scope>NUCLEOTIDE SEQUENCE [LARGE SCALE GENOMIC DNA]</scope>
    <source>
        <strain evidence="16 17">ATCC 27603</strain>
    </source>
</reference>
<dbReference type="RefSeq" id="WP_126352804.1">
    <property type="nucleotide sequence ID" value="NZ_RXPE01000028.1"/>
</dbReference>
<dbReference type="InterPro" id="IPR041222">
    <property type="entry name" value="PriA_3primeBD"/>
</dbReference>
<feature type="domain" description="PriA DNA helicase Cys-rich region (CRR)" evidence="15">
    <location>
        <begin position="495"/>
        <end position="519"/>
    </location>
</feature>
<dbReference type="PANTHER" id="PTHR30580">
    <property type="entry name" value="PRIMOSOMAL PROTEIN N"/>
    <property type="match status" value="1"/>
</dbReference>
<evidence type="ECO:0000313" key="17">
    <source>
        <dbReference type="Proteomes" id="UP000277766"/>
    </source>
</evidence>
<keyword evidence="10" id="KW-0413">Isomerase</keyword>
<keyword evidence="6" id="KW-0347">Helicase</keyword>
<dbReference type="Proteomes" id="UP000277766">
    <property type="component" value="Unassembled WGS sequence"/>
</dbReference>
<dbReference type="Gene3D" id="3.40.1440.60">
    <property type="entry name" value="PriA, 3(prime) DNA-binding domain"/>
    <property type="match status" value="1"/>
</dbReference>
<dbReference type="InterPro" id="IPR027417">
    <property type="entry name" value="P-loop_NTPase"/>
</dbReference>
<evidence type="ECO:0000256" key="8">
    <source>
        <dbReference type="ARBA" id="ARBA00022840"/>
    </source>
</evidence>
<keyword evidence="4 11" id="KW-0547">Nucleotide-binding</keyword>
<name>A0A3S0I1P5_9DEIO</name>
<feature type="binding site" evidence="11">
    <location>
        <position position="529"/>
    </location>
    <ligand>
        <name>Zn(2+)</name>
        <dbReference type="ChEBI" id="CHEBI:29105"/>
        <label>1</label>
    </ligand>
</feature>
<dbReference type="PANTHER" id="PTHR30580:SF0">
    <property type="entry name" value="PRIMOSOMAL PROTEIN N"/>
    <property type="match status" value="1"/>
</dbReference>
<evidence type="ECO:0000256" key="12">
    <source>
        <dbReference type="SAM" id="MobiDB-lite"/>
    </source>
</evidence>
<feature type="domain" description="Primosomal protein N' 3' DNA-binding" evidence="13">
    <location>
        <begin position="9"/>
        <end position="100"/>
    </location>
</feature>
<sequence>MSAAPAVWKVALPRPIPAYDFAPPHGHAGPVPVGGRALVPWHGEPVVGLVVGAAEARGAHRLREAVALLDPPECPWVHPATVQALAQWVTDAHLPLGLVWSDLLGVGWEPSLTHRVRAVAGADLTAFAENAAPQPVPGPEWSDGAAYLPALLDAVREQGLLEEDFTPLARLVSRVFATGQGQSSLTPKQREAAEWLAEYPAQESLSSWARGAGVSTSVVAAVLAKGHAELRELAAPPPALPDPASAWTPTETDRVPQAECWRVSGGKFTGRMRALAPRVLSLLREGGSVLVLAPEHATLERAWSALSGLVAEAETEALLFSGLLSSEQRERAWQEIQQGQARLVIGSYLALSVPLPDLKLVIVLDEGSDAYKLPAGSRAWVPDVAQAIARAHGASLGTAGVTPAVETVKWPALELASPRVRLHTVDYSQPPQQPELGPLSMPGQAQGQLGYPLSHDLSRVLRQVQERGRQAALLAPRRGYSALLRCPQCEHVPHCPNCDVALRFHQQSRGMACHQCGYKGQVPHACEECGAAMWQTKGPGTEWIAQEVSRLLPGFPVYRLDKDHQDDLAELHAGAPGVVVGTQLLLSQPAPPELALVGITLADTWLNISDFRASERYHTLLWELAEWHPERAPLLLVQTFQGGHPALQAVGQGQSVSLYPQREWEIRQALGYPPHLCLAQVEVAARDRDKARSAADQVAAALHGVGAGPQEVLGPAPAPIARVRGMYPYHLLLRARSAERLRELLTAVDTVRAGRIRVDVSPRSVT</sequence>
<evidence type="ECO:0000256" key="2">
    <source>
        <dbReference type="ARBA" id="ARBA00022705"/>
    </source>
</evidence>
<feature type="binding site" evidence="11">
    <location>
        <position position="486"/>
    </location>
    <ligand>
        <name>Zn(2+)</name>
        <dbReference type="ChEBI" id="CHEBI:29105"/>
        <label>1</label>
    </ligand>
</feature>
<comment type="caution">
    <text evidence="11">As this protein does not have any detectable helicase domains, it probably does not have helicase activity.</text>
</comment>
<feature type="binding site" evidence="11">
    <location>
        <position position="498"/>
    </location>
    <ligand>
        <name>Zn(2+)</name>
        <dbReference type="ChEBI" id="CHEBI:29105"/>
        <label>2</label>
    </ligand>
</feature>
<dbReference type="GO" id="GO:0006302">
    <property type="term" value="P:double-strand break repair"/>
    <property type="evidence" value="ECO:0007669"/>
    <property type="project" value="InterPro"/>
</dbReference>
<evidence type="ECO:0000256" key="5">
    <source>
        <dbReference type="ARBA" id="ARBA00022801"/>
    </source>
</evidence>
<dbReference type="EMBL" id="RXPE01000028">
    <property type="protein sequence ID" value="RTR25399.1"/>
    <property type="molecule type" value="Genomic_DNA"/>
</dbReference>
<keyword evidence="5" id="KW-0378">Hydrolase</keyword>
<comment type="cofactor">
    <cofactor evidence="11">
        <name>Zn(2+)</name>
        <dbReference type="ChEBI" id="CHEBI:29105"/>
    </cofactor>
    <text evidence="11">Binds 2 zinc ions per subunit.</text>
</comment>
<keyword evidence="17" id="KW-1185">Reference proteome</keyword>
<comment type="function">
    <text evidence="11">Initiates the restart of stalled replication forks, which reloads the replicative helicase on sites other than the origin of replication. Recognizes and binds to abandoned replication forks and remodels them to uncover a helicase loading site. Promotes assembly of the primosome at these replication forks.</text>
</comment>
<feature type="domain" description="Primosomal protein N C-terminal" evidence="14">
    <location>
        <begin position="675"/>
        <end position="762"/>
    </location>
</feature>
<evidence type="ECO:0000256" key="4">
    <source>
        <dbReference type="ARBA" id="ARBA00022741"/>
    </source>
</evidence>
<feature type="binding site" evidence="11">
    <location>
        <position position="526"/>
    </location>
    <ligand>
        <name>Zn(2+)</name>
        <dbReference type="ChEBI" id="CHEBI:29105"/>
        <label>1</label>
    </ligand>
</feature>
<keyword evidence="1 11" id="KW-0639">Primosome</keyword>